<dbReference type="GO" id="GO:0004812">
    <property type="term" value="F:aminoacyl-tRNA ligase activity"/>
    <property type="evidence" value="ECO:0007669"/>
    <property type="project" value="UniProtKB-KW"/>
</dbReference>
<evidence type="ECO:0000256" key="1">
    <source>
        <dbReference type="ARBA" id="ARBA00001946"/>
    </source>
</evidence>
<keyword evidence="6" id="KW-0479">Metal-binding</keyword>
<evidence type="ECO:0000256" key="12">
    <source>
        <dbReference type="ARBA" id="ARBA00023146"/>
    </source>
</evidence>
<dbReference type="Gene3D" id="3.30.70.380">
    <property type="entry name" value="Ferrodoxin-fold anticodon-binding domain"/>
    <property type="match status" value="1"/>
</dbReference>
<evidence type="ECO:0000256" key="10">
    <source>
        <dbReference type="ARBA" id="ARBA00022884"/>
    </source>
</evidence>
<feature type="domain" description="FDX-ACB" evidence="13">
    <location>
        <begin position="13"/>
        <end position="104"/>
    </location>
</feature>
<proteinExistence type="predicted"/>
<dbReference type="AlphaFoldDB" id="X1DN45"/>
<evidence type="ECO:0000256" key="4">
    <source>
        <dbReference type="ARBA" id="ARBA00022555"/>
    </source>
</evidence>
<dbReference type="InterPro" id="IPR036690">
    <property type="entry name" value="Fdx_antiC-bd_sf"/>
</dbReference>
<evidence type="ECO:0000256" key="8">
    <source>
        <dbReference type="ARBA" id="ARBA00022840"/>
    </source>
</evidence>
<organism evidence="14">
    <name type="scientific">marine sediment metagenome</name>
    <dbReference type="NCBI Taxonomy" id="412755"/>
    <lineage>
        <taxon>unclassified sequences</taxon>
        <taxon>metagenomes</taxon>
        <taxon>ecological metagenomes</taxon>
    </lineage>
</organism>
<evidence type="ECO:0000256" key="2">
    <source>
        <dbReference type="ARBA" id="ARBA00004496"/>
    </source>
</evidence>
<feature type="non-terminal residue" evidence="14">
    <location>
        <position position="1"/>
    </location>
</feature>
<comment type="subcellular location">
    <subcellularLocation>
        <location evidence="2">Cytoplasm</location>
    </subcellularLocation>
</comment>
<dbReference type="FunFam" id="3.30.70.380:FF:000001">
    <property type="entry name" value="Phenylalanine--tRNA ligase beta subunit"/>
    <property type="match status" value="1"/>
</dbReference>
<dbReference type="SMART" id="SM00896">
    <property type="entry name" value="FDX-ACB"/>
    <property type="match status" value="1"/>
</dbReference>
<dbReference type="GO" id="GO:0006412">
    <property type="term" value="P:translation"/>
    <property type="evidence" value="ECO:0007669"/>
    <property type="project" value="UniProtKB-KW"/>
</dbReference>
<evidence type="ECO:0000259" key="13">
    <source>
        <dbReference type="PROSITE" id="PS51447"/>
    </source>
</evidence>
<evidence type="ECO:0000256" key="6">
    <source>
        <dbReference type="ARBA" id="ARBA00022723"/>
    </source>
</evidence>
<gene>
    <name evidence="14" type="ORF">S01H4_60831</name>
</gene>
<dbReference type="GO" id="GO:0046872">
    <property type="term" value="F:metal ion binding"/>
    <property type="evidence" value="ECO:0007669"/>
    <property type="project" value="UniProtKB-KW"/>
</dbReference>
<accession>X1DN45</accession>
<keyword evidence="9" id="KW-0460">Magnesium</keyword>
<protein>
    <recommendedName>
        <fullName evidence="13">FDX-ACB domain-containing protein</fullName>
    </recommendedName>
</protein>
<dbReference type="Pfam" id="PF03147">
    <property type="entry name" value="FDX-ACB"/>
    <property type="match status" value="1"/>
</dbReference>
<evidence type="ECO:0000256" key="11">
    <source>
        <dbReference type="ARBA" id="ARBA00022917"/>
    </source>
</evidence>
<dbReference type="GO" id="GO:0005524">
    <property type="term" value="F:ATP binding"/>
    <property type="evidence" value="ECO:0007669"/>
    <property type="project" value="UniProtKB-KW"/>
</dbReference>
<keyword evidence="3" id="KW-0963">Cytoplasm</keyword>
<dbReference type="PROSITE" id="PS51447">
    <property type="entry name" value="FDX_ACB"/>
    <property type="match status" value="1"/>
</dbReference>
<keyword evidence="8" id="KW-0067">ATP-binding</keyword>
<evidence type="ECO:0000256" key="9">
    <source>
        <dbReference type="ARBA" id="ARBA00022842"/>
    </source>
</evidence>
<sequence length="105" mass="11729">PFTTGHKMFQPIPRFPATVRDMALVVDARASHQRVSEIIKSFPLVTEVAIFDVYAGEQVPSDKKSLAYRITFQSPTHTLTDEEVDKVQQQILTKLSSELGATLRG</sequence>
<evidence type="ECO:0000256" key="3">
    <source>
        <dbReference type="ARBA" id="ARBA00022490"/>
    </source>
</evidence>
<keyword evidence="10" id="KW-0694">RNA-binding</keyword>
<reference evidence="14" key="1">
    <citation type="journal article" date="2014" name="Front. Microbiol.">
        <title>High frequency of phylogenetically diverse reductive dehalogenase-homologous genes in deep subseafloor sedimentary metagenomes.</title>
        <authorList>
            <person name="Kawai M."/>
            <person name="Futagami T."/>
            <person name="Toyoda A."/>
            <person name="Takaki Y."/>
            <person name="Nishi S."/>
            <person name="Hori S."/>
            <person name="Arai W."/>
            <person name="Tsubouchi T."/>
            <person name="Morono Y."/>
            <person name="Uchiyama I."/>
            <person name="Ito T."/>
            <person name="Fujiyama A."/>
            <person name="Inagaki F."/>
            <person name="Takami H."/>
        </authorList>
    </citation>
    <scope>NUCLEOTIDE SEQUENCE</scope>
    <source>
        <strain evidence="14">Expedition CK06-06</strain>
    </source>
</reference>
<dbReference type="GO" id="GO:0000049">
    <property type="term" value="F:tRNA binding"/>
    <property type="evidence" value="ECO:0007669"/>
    <property type="project" value="UniProtKB-KW"/>
</dbReference>
<keyword evidence="5" id="KW-0436">Ligase</keyword>
<keyword evidence="7" id="KW-0547">Nucleotide-binding</keyword>
<dbReference type="GO" id="GO:0005737">
    <property type="term" value="C:cytoplasm"/>
    <property type="evidence" value="ECO:0007669"/>
    <property type="project" value="UniProtKB-SubCell"/>
</dbReference>
<evidence type="ECO:0000313" key="14">
    <source>
        <dbReference type="EMBL" id="GAH06414.1"/>
    </source>
</evidence>
<dbReference type="InterPro" id="IPR005121">
    <property type="entry name" value="Fdx_antiC-bd"/>
</dbReference>
<keyword evidence="11" id="KW-0648">Protein biosynthesis</keyword>
<comment type="caution">
    <text evidence="14">The sequence shown here is derived from an EMBL/GenBank/DDBJ whole genome shotgun (WGS) entry which is preliminary data.</text>
</comment>
<evidence type="ECO:0000256" key="7">
    <source>
        <dbReference type="ARBA" id="ARBA00022741"/>
    </source>
</evidence>
<keyword evidence="12" id="KW-0030">Aminoacyl-tRNA synthetase</keyword>
<dbReference type="EMBL" id="BART01035950">
    <property type="protein sequence ID" value="GAH06414.1"/>
    <property type="molecule type" value="Genomic_DNA"/>
</dbReference>
<keyword evidence="4" id="KW-0820">tRNA-binding</keyword>
<evidence type="ECO:0000256" key="5">
    <source>
        <dbReference type="ARBA" id="ARBA00022598"/>
    </source>
</evidence>
<comment type="cofactor">
    <cofactor evidence="1">
        <name>Mg(2+)</name>
        <dbReference type="ChEBI" id="CHEBI:18420"/>
    </cofactor>
</comment>
<name>X1DN45_9ZZZZ</name>
<dbReference type="SUPFAM" id="SSF54991">
    <property type="entry name" value="Anticodon-binding domain of PheRS"/>
    <property type="match status" value="1"/>
</dbReference>